<organism evidence="10 11">
    <name type="scientific">Streptomyces monticola</name>
    <dbReference type="NCBI Taxonomy" id="2666263"/>
    <lineage>
        <taxon>Bacteria</taxon>
        <taxon>Bacillati</taxon>
        <taxon>Actinomycetota</taxon>
        <taxon>Actinomycetes</taxon>
        <taxon>Kitasatosporales</taxon>
        <taxon>Streptomycetaceae</taxon>
        <taxon>Streptomyces</taxon>
    </lineage>
</organism>
<dbReference type="InterPro" id="IPR006089">
    <property type="entry name" value="Acyl-CoA_DH_CS"/>
</dbReference>
<comment type="cofactor">
    <cofactor evidence="1 5">
        <name>FAD</name>
        <dbReference type="ChEBI" id="CHEBI:57692"/>
    </cofactor>
</comment>
<keyword evidence="4 5" id="KW-0274">FAD</keyword>
<evidence type="ECO:0000256" key="4">
    <source>
        <dbReference type="ARBA" id="ARBA00022827"/>
    </source>
</evidence>
<dbReference type="Pfam" id="PF00441">
    <property type="entry name" value="Acyl-CoA_dh_1"/>
    <property type="match status" value="1"/>
</dbReference>
<evidence type="ECO:0000256" key="5">
    <source>
        <dbReference type="RuleBase" id="RU362125"/>
    </source>
</evidence>
<protein>
    <submittedName>
        <fullName evidence="10">Acyl-CoA dehydrogenase family protein</fullName>
    </submittedName>
</protein>
<dbReference type="PANTHER" id="PTHR43188">
    <property type="entry name" value="ACYL-COENZYME A OXIDASE"/>
    <property type="match status" value="1"/>
</dbReference>
<dbReference type="InterPro" id="IPR006091">
    <property type="entry name" value="Acyl-CoA_Oxase/DH_mid-dom"/>
</dbReference>
<dbReference type="SUPFAM" id="SSF47203">
    <property type="entry name" value="Acyl-CoA dehydrogenase C-terminal domain-like"/>
    <property type="match status" value="1"/>
</dbReference>
<dbReference type="InterPro" id="IPR045008">
    <property type="entry name" value="ACX4-like"/>
</dbReference>
<keyword evidence="11" id="KW-1185">Reference proteome</keyword>
<reference evidence="11" key="1">
    <citation type="journal article" date="2019" name="Int. J. Syst. Evol. Microbiol.">
        <title>The Global Catalogue of Microorganisms (GCM) 10K type strain sequencing project: providing services to taxonomists for standard genome sequencing and annotation.</title>
        <authorList>
            <consortium name="The Broad Institute Genomics Platform"/>
            <consortium name="The Broad Institute Genome Sequencing Center for Infectious Disease"/>
            <person name="Wu L."/>
            <person name="Ma J."/>
        </authorList>
    </citation>
    <scope>NUCLEOTIDE SEQUENCE [LARGE SCALE GENOMIC DNA]</scope>
    <source>
        <strain evidence="11">SYNS20</strain>
    </source>
</reference>
<feature type="domain" description="Acyl-CoA dehydrogenase/oxidase C-terminal" evidence="7">
    <location>
        <begin position="271"/>
        <end position="413"/>
    </location>
</feature>
<dbReference type="Pfam" id="PF02771">
    <property type="entry name" value="Acyl-CoA_dh_N"/>
    <property type="match status" value="1"/>
</dbReference>
<comment type="similarity">
    <text evidence="2 5">Belongs to the acyl-CoA dehydrogenase family.</text>
</comment>
<accession>A0ABW2JXZ0</accession>
<dbReference type="InterPro" id="IPR013786">
    <property type="entry name" value="AcylCoA_DH/ox_N"/>
</dbReference>
<dbReference type="EMBL" id="JBHTCF010000033">
    <property type="protein sequence ID" value="MFC7310431.1"/>
    <property type="molecule type" value="Genomic_DNA"/>
</dbReference>
<evidence type="ECO:0000256" key="1">
    <source>
        <dbReference type="ARBA" id="ARBA00001974"/>
    </source>
</evidence>
<evidence type="ECO:0000313" key="10">
    <source>
        <dbReference type="EMBL" id="MFC7310431.1"/>
    </source>
</evidence>
<feature type="region of interest" description="Disordered" evidence="6">
    <location>
        <begin position="1"/>
        <end position="26"/>
    </location>
</feature>
<evidence type="ECO:0000256" key="6">
    <source>
        <dbReference type="SAM" id="MobiDB-lite"/>
    </source>
</evidence>
<dbReference type="Gene3D" id="1.10.540.10">
    <property type="entry name" value="Acyl-CoA dehydrogenase/oxidase, N-terminal domain"/>
    <property type="match status" value="1"/>
</dbReference>
<evidence type="ECO:0000259" key="8">
    <source>
        <dbReference type="Pfam" id="PF02770"/>
    </source>
</evidence>
<dbReference type="Gene3D" id="1.20.140.10">
    <property type="entry name" value="Butyryl-CoA Dehydrogenase, subunit A, domain 3"/>
    <property type="match status" value="1"/>
</dbReference>
<feature type="domain" description="Acyl-CoA oxidase/dehydrogenase middle" evidence="8">
    <location>
        <begin position="155"/>
        <end position="254"/>
    </location>
</feature>
<evidence type="ECO:0000259" key="9">
    <source>
        <dbReference type="Pfam" id="PF02771"/>
    </source>
</evidence>
<keyword evidence="3 5" id="KW-0285">Flavoprotein</keyword>
<dbReference type="PANTHER" id="PTHR43188:SF1">
    <property type="entry name" value="ACYL-COA DEHYDROGENASE"/>
    <property type="match status" value="1"/>
</dbReference>
<dbReference type="InterPro" id="IPR036250">
    <property type="entry name" value="AcylCo_DH-like_C"/>
</dbReference>
<sequence>MTTTNGTTSPSTGTGTGTAQKRTDPGAVEGDFYAVKDLLDPEERQILDRVRAFLDAEVRPLANEQWADATTPVHLAAGLADLGITGSAYHGYGCPGFSNLLAGLLTMEMGRVDASFATFFGVHSGLALGSVMLTGSDEQRRRWLPDLLAWRRIGAFALTEPDVGSGAAGGLTTTARREGDTWILDGRKKWIGNGTFADLIVVWARDVADGQVKGFVVDKSNHGDDRVPGFTATKIEGKVSLRGVQNALIELDGVRVPEADRLQNAHTFKDVARVLKTTRGGVAWNALGCSIGAYEAARRYAVEREQFGRPIARFQIVQDNLARMLANITASQGLLVRMAQLQDEHRLSDPQASVAKMFCTTAARETVQLAREVFGGNGILVDHDIARFWADAEALYSYEGTRDMQALIVGRAATGHSAFV</sequence>
<dbReference type="Pfam" id="PF02770">
    <property type="entry name" value="Acyl-CoA_dh_M"/>
    <property type="match status" value="1"/>
</dbReference>
<feature type="compositionally biased region" description="Low complexity" evidence="6">
    <location>
        <begin position="1"/>
        <end position="13"/>
    </location>
</feature>
<dbReference type="InterPro" id="IPR046373">
    <property type="entry name" value="Acyl-CoA_Oxase/DH_mid-dom_sf"/>
</dbReference>
<dbReference type="RefSeq" id="WP_381840940.1">
    <property type="nucleotide sequence ID" value="NZ_JBHTCF010000033.1"/>
</dbReference>
<keyword evidence="5" id="KW-0560">Oxidoreductase</keyword>
<dbReference type="SUPFAM" id="SSF56645">
    <property type="entry name" value="Acyl-CoA dehydrogenase NM domain-like"/>
    <property type="match status" value="1"/>
</dbReference>
<evidence type="ECO:0000256" key="2">
    <source>
        <dbReference type="ARBA" id="ARBA00009347"/>
    </source>
</evidence>
<dbReference type="InterPro" id="IPR037069">
    <property type="entry name" value="AcylCoA_DH/ox_N_sf"/>
</dbReference>
<dbReference type="InterPro" id="IPR009075">
    <property type="entry name" value="AcylCo_DH/oxidase_C"/>
</dbReference>
<dbReference type="InterPro" id="IPR009100">
    <property type="entry name" value="AcylCoA_DH/oxidase_NM_dom_sf"/>
</dbReference>
<dbReference type="Gene3D" id="2.40.110.10">
    <property type="entry name" value="Butyryl-CoA Dehydrogenase, subunit A, domain 2"/>
    <property type="match status" value="1"/>
</dbReference>
<evidence type="ECO:0000259" key="7">
    <source>
        <dbReference type="Pfam" id="PF00441"/>
    </source>
</evidence>
<evidence type="ECO:0000313" key="11">
    <source>
        <dbReference type="Proteomes" id="UP001596523"/>
    </source>
</evidence>
<dbReference type="Proteomes" id="UP001596523">
    <property type="component" value="Unassembled WGS sequence"/>
</dbReference>
<name>A0ABW2JXZ0_9ACTN</name>
<gene>
    <name evidence="10" type="ORF">ACFQVC_40245</name>
</gene>
<comment type="caution">
    <text evidence="10">The sequence shown here is derived from an EMBL/GenBank/DDBJ whole genome shotgun (WGS) entry which is preliminary data.</text>
</comment>
<feature type="domain" description="Acyl-CoA dehydrogenase/oxidase N-terminal" evidence="9">
    <location>
        <begin position="41"/>
        <end position="148"/>
    </location>
</feature>
<evidence type="ECO:0000256" key="3">
    <source>
        <dbReference type="ARBA" id="ARBA00022630"/>
    </source>
</evidence>
<dbReference type="PROSITE" id="PS00073">
    <property type="entry name" value="ACYL_COA_DH_2"/>
    <property type="match status" value="1"/>
</dbReference>
<proteinExistence type="inferred from homology"/>